<reference evidence="3" key="1">
    <citation type="journal article" date="2017" name="bioRxiv">
        <title>Comparative analysis of the genomes of Stylophora pistillata and Acropora digitifera provides evidence for extensive differences between species of corals.</title>
        <authorList>
            <person name="Voolstra C.R."/>
            <person name="Li Y."/>
            <person name="Liew Y.J."/>
            <person name="Baumgarten S."/>
            <person name="Zoccola D."/>
            <person name="Flot J.-F."/>
            <person name="Tambutte S."/>
            <person name="Allemand D."/>
            <person name="Aranda M."/>
        </authorList>
    </citation>
    <scope>NUCLEOTIDE SEQUENCE [LARGE SCALE GENOMIC DNA]</scope>
</reference>
<accession>A0A2B4RPN9</accession>
<keyword evidence="2" id="KW-0548">Nucleotidyltransferase</keyword>
<dbReference type="Proteomes" id="UP000225706">
    <property type="component" value="Unassembled WGS sequence"/>
</dbReference>
<dbReference type="GO" id="GO:0003964">
    <property type="term" value="F:RNA-directed DNA polymerase activity"/>
    <property type="evidence" value="ECO:0007669"/>
    <property type="project" value="UniProtKB-KW"/>
</dbReference>
<feature type="domain" description="Reverse transcriptase" evidence="1">
    <location>
        <begin position="1"/>
        <end position="299"/>
    </location>
</feature>
<comment type="caution">
    <text evidence="2">The sequence shown here is derived from an EMBL/GenBank/DDBJ whole genome shotgun (WGS) entry which is preliminary data.</text>
</comment>
<proteinExistence type="predicted"/>
<dbReference type="SUPFAM" id="SSF53098">
    <property type="entry name" value="Ribonuclease H-like"/>
    <property type="match status" value="1"/>
</dbReference>
<evidence type="ECO:0000259" key="1">
    <source>
        <dbReference type="PROSITE" id="PS50878"/>
    </source>
</evidence>
<dbReference type="GO" id="GO:0003676">
    <property type="term" value="F:nucleic acid binding"/>
    <property type="evidence" value="ECO:0007669"/>
    <property type="project" value="InterPro"/>
</dbReference>
<dbReference type="Pfam" id="PF00078">
    <property type="entry name" value="RVT_1"/>
    <property type="match status" value="1"/>
</dbReference>
<evidence type="ECO:0000313" key="2">
    <source>
        <dbReference type="EMBL" id="PFX18773.1"/>
    </source>
</evidence>
<organism evidence="2 3">
    <name type="scientific">Stylophora pistillata</name>
    <name type="common">Smooth cauliflower coral</name>
    <dbReference type="NCBI Taxonomy" id="50429"/>
    <lineage>
        <taxon>Eukaryota</taxon>
        <taxon>Metazoa</taxon>
        <taxon>Cnidaria</taxon>
        <taxon>Anthozoa</taxon>
        <taxon>Hexacorallia</taxon>
        <taxon>Scleractinia</taxon>
        <taxon>Astrocoeniina</taxon>
        <taxon>Pocilloporidae</taxon>
        <taxon>Stylophora</taxon>
    </lineage>
</organism>
<sequence length="339" mass="38146">MTSHRNPEEHGISNKLAQVTSALFKQFCSTYGSSTCPYYPQANGSVERAVQAVKNPLQKCKESGADPHLAMLCLCSTPLDHNIASPVELLNSRVYKSTSPLDPKLACHYLQMESLTEQWRKELDNRRIVGLVSMDLSKAFDILPHGLIVHKLAKYDADDSKVTLIKDYLTGRKQRVKLAGTFSPWLLVQRGIPQGSILGPLLLNIFMNDLPHVIDFTILATYADDTQFFYAGDNVTDVEQAINSDLGKIDKWYEENEMRRNHERYRGMIMGKTSRDPNFKCEGTTIPLVEEMKLLGVTVDNKLKFEGKIKNICRKVSQQIAVLEKDEETSSFKAAGESL</sequence>
<dbReference type="PANTHER" id="PTHR33332">
    <property type="entry name" value="REVERSE TRANSCRIPTASE DOMAIN-CONTAINING PROTEIN"/>
    <property type="match status" value="1"/>
</dbReference>
<dbReference type="Gene3D" id="3.30.420.10">
    <property type="entry name" value="Ribonuclease H-like superfamily/Ribonuclease H"/>
    <property type="match status" value="1"/>
</dbReference>
<dbReference type="InterPro" id="IPR036397">
    <property type="entry name" value="RNaseH_sf"/>
</dbReference>
<keyword evidence="2" id="KW-0695">RNA-directed DNA polymerase</keyword>
<keyword evidence="3" id="KW-1185">Reference proteome</keyword>
<dbReference type="InterPro" id="IPR000477">
    <property type="entry name" value="RT_dom"/>
</dbReference>
<protein>
    <submittedName>
        <fullName evidence="2">Putative RNA-directed DNA polymerase from transposon BS</fullName>
    </submittedName>
</protein>
<dbReference type="AlphaFoldDB" id="A0A2B4RPN9"/>
<dbReference type="InterPro" id="IPR012337">
    <property type="entry name" value="RNaseH-like_sf"/>
</dbReference>
<evidence type="ECO:0000313" key="3">
    <source>
        <dbReference type="Proteomes" id="UP000225706"/>
    </source>
</evidence>
<gene>
    <name evidence="2" type="primary">RTase</name>
    <name evidence="2" type="ORF">AWC38_SpisGene16837</name>
</gene>
<dbReference type="OrthoDB" id="5976382at2759"/>
<name>A0A2B4RPN9_STYPI</name>
<keyword evidence="2" id="KW-0808">Transferase</keyword>
<dbReference type="PROSITE" id="PS50878">
    <property type="entry name" value="RT_POL"/>
    <property type="match status" value="1"/>
</dbReference>
<dbReference type="EMBL" id="LSMT01000393">
    <property type="protein sequence ID" value="PFX18773.1"/>
    <property type="molecule type" value="Genomic_DNA"/>
</dbReference>